<comment type="similarity">
    <text evidence="1">Belongs to the membrane fusion protein (MFP) (TC 8.A.1) family.</text>
</comment>
<dbReference type="Gene3D" id="2.40.30.170">
    <property type="match status" value="1"/>
</dbReference>
<dbReference type="Gene3D" id="2.40.50.100">
    <property type="match status" value="1"/>
</dbReference>
<dbReference type="PANTHER" id="PTHR30469">
    <property type="entry name" value="MULTIDRUG RESISTANCE PROTEIN MDTA"/>
    <property type="match status" value="1"/>
</dbReference>
<keyword evidence="7" id="KW-1185">Reference proteome</keyword>
<reference evidence="6 7" key="1">
    <citation type="submission" date="2020-05" db="EMBL/GenBank/DDBJ databases">
        <title>Azospirillum oleiclasticum sp. nov, a nitrogen-fixing and heavy crude oil-emulsifying bacterium isolated from the crude oil of Yumen Oilfield.</title>
        <authorList>
            <person name="Wu D."/>
            <person name="Cai M."/>
            <person name="Zhang X."/>
        </authorList>
    </citation>
    <scope>NUCLEOTIDE SEQUENCE [LARGE SCALE GENOMIC DNA]</scope>
    <source>
        <strain evidence="6 7">ROY-1-1-2</strain>
    </source>
</reference>
<dbReference type="Pfam" id="PF25954">
    <property type="entry name" value="Beta-barrel_RND_2"/>
    <property type="match status" value="1"/>
</dbReference>
<dbReference type="PANTHER" id="PTHR30469:SF15">
    <property type="entry name" value="HLYD FAMILY OF SECRETION PROTEINS"/>
    <property type="match status" value="1"/>
</dbReference>
<dbReference type="InterPro" id="IPR058625">
    <property type="entry name" value="MdtA-like_BSH"/>
</dbReference>
<dbReference type="InterPro" id="IPR058792">
    <property type="entry name" value="Beta-barrel_RND_2"/>
</dbReference>
<accession>A0ABX2T9C6</accession>
<dbReference type="EMBL" id="JABFDB010000010">
    <property type="protein sequence ID" value="NYZ20921.1"/>
    <property type="molecule type" value="Genomic_DNA"/>
</dbReference>
<dbReference type="SUPFAM" id="SSF111369">
    <property type="entry name" value="HlyD-like secretion proteins"/>
    <property type="match status" value="1"/>
</dbReference>
<feature type="chain" id="PRO_5046285680" evidence="3">
    <location>
        <begin position="22"/>
        <end position="359"/>
    </location>
</feature>
<name>A0ABX2T9C6_9PROT</name>
<gene>
    <name evidence="6" type="ORF">HND93_14500</name>
</gene>
<dbReference type="Gene3D" id="1.10.287.470">
    <property type="entry name" value="Helix hairpin bin"/>
    <property type="match status" value="1"/>
</dbReference>
<feature type="signal peptide" evidence="3">
    <location>
        <begin position="1"/>
        <end position="21"/>
    </location>
</feature>
<dbReference type="InterPro" id="IPR006143">
    <property type="entry name" value="RND_pump_MFP"/>
</dbReference>
<evidence type="ECO:0000259" key="5">
    <source>
        <dbReference type="Pfam" id="PF25954"/>
    </source>
</evidence>
<dbReference type="NCBIfam" id="TIGR01730">
    <property type="entry name" value="RND_mfp"/>
    <property type="match status" value="1"/>
</dbReference>
<dbReference type="Gene3D" id="2.40.420.20">
    <property type="match status" value="1"/>
</dbReference>
<proteinExistence type="inferred from homology"/>
<feature type="coiled-coil region" evidence="2">
    <location>
        <begin position="90"/>
        <end position="117"/>
    </location>
</feature>
<keyword evidence="2" id="KW-0175">Coiled coil</keyword>
<evidence type="ECO:0000256" key="1">
    <source>
        <dbReference type="ARBA" id="ARBA00009477"/>
    </source>
</evidence>
<feature type="domain" description="Multidrug resistance protein MdtA-like barrel-sandwich hybrid" evidence="4">
    <location>
        <begin position="53"/>
        <end position="186"/>
    </location>
</feature>
<protein>
    <submittedName>
        <fullName evidence="6">Efflux RND transporter periplasmic adaptor subunit</fullName>
    </submittedName>
</protein>
<evidence type="ECO:0000313" key="6">
    <source>
        <dbReference type="EMBL" id="NYZ20921.1"/>
    </source>
</evidence>
<organism evidence="6 7">
    <name type="scientific">Azospirillum oleiclasticum</name>
    <dbReference type="NCBI Taxonomy" id="2735135"/>
    <lineage>
        <taxon>Bacteria</taxon>
        <taxon>Pseudomonadati</taxon>
        <taxon>Pseudomonadota</taxon>
        <taxon>Alphaproteobacteria</taxon>
        <taxon>Rhodospirillales</taxon>
        <taxon>Azospirillaceae</taxon>
        <taxon>Azospirillum</taxon>
    </lineage>
</organism>
<dbReference type="Pfam" id="PF25917">
    <property type="entry name" value="BSH_RND"/>
    <property type="match status" value="1"/>
</dbReference>
<evidence type="ECO:0000256" key="2">
    <source>
        <dbReference type="SAM" id="Coils"/>
    </source>
</evidence>
<comment type="caution">
    <text evidence="6">The sequence shown here is derived from an EMBL/GenBank/DDBJ whole genome shotgun (WGS) entry which is preliminary data.</text>
</comment>
<dbReference type="Proteomes" id="UP000584642">
    <property type="component" value="Unassembled WGS sequence"/>
</dbReference>
<keyword evidence="3" id="KW-0732">Signal</keyword>
<feature type="domain" description="CusB-like beta-barrel" evidence="5">
    <location>
        <begin position="197"/>
        <end position="270"/>
    </location>
</feature>
<evidence type="ECO:0000313" key="7">
    <source>
        <dbReference type="Proteomes" id="UP000584642"/>
    </source>
</evidence>
<evidence type="ECO:0000259" key="4">
    <source>
        <dbReference type="Pfam" id="PF25917"/>
    </source>
</evidence>
<dbReference type="RefSeq" id="WP_180282703.1">
    <property type="nucleotide sequence ID" value="NZ_JABFDB010000010.1"/>
</dbReference>
<evidence type="ECO:0000256" key="3">
    <source>
        <dbReference type="SAM" id="SignalP"/>
    </source>
</evidence>
<sequence>MKRVLPVLLAAALAAPLPAAAQMRVKVTPVVAAPVQQTLQLPGTLVSPRSSALAARVEGHVDSLLVEVGDRVAAGQPLLRLDDTIARLELERLEISLAEAELIQRDAQRLAREAEALAGAQSMSRSRYHTQLAQSAIEEAKVRQIRAAIAIQRERVARHGLAAPFAGVVTQRRAERGQWVGAGDSVLQLTATDPLRVDLDMPERHHGRVAAGTPVTVLPADAEGDAAIAGTVERVVPAADPVSRNFRVHIALANPDGRLMPGMSARVTVALGHAPGSSAIALQVPADAVERRPDGSARVWVVQRGGDGSVARPVSVRTGRHVGDRVEIVSPDLRPDDLVVVQGNEGLRPDQPVVPDMVG</sequence>